<proteinExistence type="predicted"/>
<dbReference type="NCBIfam" id="TIGR01909">
    <property type="entry name" value="C_GCAxxG_C_C"/>
    <property type="match status" value="1"/>
</dbReference>
<sequence length="149" mass="16000">MNKEKAAAAKALFMEGYNCSQAVVGAWAEDIGLDSETAYKIASGFGGGIGRMREVCGAFTGAVMVLGLKFGNTIGSDRAAKGKDYERVQLFAKRFKEELGSDTIICRELLGLSGPSDPDPAKRTKEYYQKRPCPETVAIASGLLGEFME</sequence>
<evidence type="ECO:0000313" key="2">
    <source>
        <dbReference type="Proteomes" id="UP001208131"/>
    </source>
</evidence>
<keyword evidence="2" id="KW-1185">Reference proteome</keyword>
<dbReference type="EMBL" id="JAOQJZ010000007">
    <property type="protein sequence ID" value="MCU6705967.1"/>
    <property type="molecule type" value="Genomic_DNA"/>
</dbReference>
<dbReference type="AlphaFoldDB" id="A0AAE3IIN5"/>
<organism evidence="1 2">
    <name type="scientific">Hominimerdicola aceti</name>
    <dbReference type="NCBI Taxonomy" id="2981726"/>
    <lineage>
        <taxon>Bacteria</taxon>
        <taxon>Bacillati</taxon>
        <taxon>Bacillota</taxon>
        <taxon>Clostridia</taxon>
        <taxon>Eubacteriales</taxon>
        <taxon>Oscillospiraceae</taxon>
        <taxon>Hominimerdicola</taxon>
    </lineage>
</organism>
<dbReference type="Proteomes" id="UP001208131">
    <property type="component" value="Unassembled WGS sequence"/>
</dbReference>
<name>A0AAE3IIN5_9FIRM</name>
<comment type="caution">
    <text evidence="1">The sequence shown here is derived from an EMBL/GenBank/DDBJ whole genome shotgun (WGS) entry which is preliminary data.</text>
</comment>
<dbReference type="RefSeq" id="WP_022287214.1">
    <property type="nucleotide sequence ID" value="NZ_JAOQJZ010000007.1"/>
</dbReference>
<reference evidence="1 2" key="1">
    <citation type="journal article" date="2021" name="ISME Commun">
        <title>Automated analysis of genomic sequences facilitates high-throughput and comprehensive description of bacteria.</title>
        <authorList>
            <person name="Hitch T.C.A."/>
        </authorList>
    </citation>
    <scope>NUCLEOTIDE SEQUENCE [LARGE SCALE GENOMIC DNA]</scope>
    <source>
        <strain evidence="1 2">Sanger_31</strain>
    </source>
</reference>
<gene>
    <name evidence="1" type="ORF">OCV57_08510</name>
</gene>
<dbReference type="Pfam" id="PF09719">
    <property type="entry name" value="C_GCAxxG_C_C"/>
    <property type="match status" value="1"/>
</dbReference>
<evidence type="ECO:0000313" key="1">
    <source>
        <dbReference type="EMBL" id="MCU6705967.1"/>
    </source>
</evidence>
<dbReference type="InterPro" id="IPR010181">
    <property type="entry name" value="CGCAxxGCC_motif"/>
</dbReference>
<protein>
    <submittedName>
        <fullName evidence="1">C-GCAxxG-C-C family protein</fullName>
    </submittedName>
</protein>
<accession>A0AAE3IIN5</accession>